<protein>
    <submittedName>
        <fullName evidence="1">Uncharacterized protein</fullName>
    </submittedName>
</protein>
<accession>A0A0F8YKB3</accession>
<organism evidence="1">
    <name type="scientific">marine sediment metagenome</name>
    <dbReference type="NCBI Taxonomy" id="412755"/>
    <lineage>
        <taxon>unclassified sequences</taxon>
        <taxon>metagenomes</taxon>
        <taxon>ecological metagenomes</taxon>
    </lineage>
</organism>
<dbReference type="EMBL" id="LAZR01052946">
    <property type="protein sequence ID" value="KKK81838.1"/>
    <property type="molecule type" value="Genomic_DNA"/>
</dbReference>
<proteinExistence type="predicted"/>
<evidence type="ECO:0000313" key="1">
    <source>
        <dbReference type="EMBL" id="KKK81838.1"/>
    </source>
</evidence>
<sequence>SQRATYDGRGTMRIANQPDIPVPRTDADLQNIEFKLHLRDLVADFEEEVKVAREISLVVVWDGDLPSKVVDYQVVDIEHTKDADRAMGGVTKCILCKREARYIQLLVLSEVLAEAASPSAIVEAD</sequence>
<dbReference type="AlphaFoldDB" id="A0A0F8YKB3"/>
<comment type="caution">
    <text evidence="1">The sequence shown here is derived from an EMBL/GenBank/DDBJ whole genome shotgun (WGS) entry which is preliminary data.</text>
</comment>
<gene>
    <name evidence="1" type="ORF">LCGC14_2809380</name>
</gene>
<name>A0A0F8YKB3_9ZZZZ</name>
<feature type="non-terminal residue" evidence="1">
    <location>
        <position position="1"/>
    </location>
</feature>
<reference evidence="1" key="1">
    <citation type="journal article" date="2015" name="Nature">
        <title>Complex archaea that bridge the gap between prokaryotes and eukaryotes.</title>
        <authorList>
            <person name="Spang A."/>
            <person name="Saw J.H."/>
            <person name="Jorgensen S.L."/>
            <person name="Zaremba-Niedzwiedzka K."/>
            <person name="Martijn J."/>
            <person name="Lind A.E."/>
            <person name="van Eijk R."/>
            <person name="Schleper C."/>
            <person name="Guy L."/>
            <person name="Ettema T.J."/>
        </authorList>
    </citation>
    <scope>NUCLEOTIDE SEQUENCE</scope>
</reference>